<dbReference type="Gene3D" id="3.40.50.2300">
    <property type="match status" value="1"/>
</dbReference>
<evidence type="ECO:0000256" key="5">
    <source>
        <dbReference type="PIRSR" id="PIRSR617867-1"/>
    </source>
</evidence>
<accession>A0A4Y6V7L5</accession>
<dbReference type="AlphaFoldDB" id="A0A4Y6V7L5"/>
<organism evidence="7 8">
    <name type="scientific">Neokomagataea tanensis</name>
    <dbReference type="NCBI Taxonomy" id="661191"/>
    <lineage>
        <taxon>Bacteria</taxon>
        <taxon>Pseudomonadati</taxon>
        <taxon>Pseudomonadota</taxon>
        <taxon>Alphaproteobacteria</taxon>
        <taxon>Acetobacterales</taxon>
        <taxon>Acetobacteraceae</taxon>
        <taxon>Neokomagataea</taxon>
    </lineage>
</organism>
<dbReference type="GO" id="GO:0004725">
    <property type="term" value="F:protein tyrosine phosphatase activity"/>
    <property type="evidence" value="ECO:0007669"/>
    <property type="project" value="UniProtKB-EC"/>
</dbReference>
<dbReference type="InterPro" id="IPR023485">
    <property type="entry name" value="Ptyr_pPase"/>
</dbReference>
<dbReference type="InterPro" id="IPR036196">
    <property type="entry name" value="Ptyr_pPase_sf"/>
</dbReference>
<dbReference type="InterPro" id="IPR050438">
    <property type="entry name" value="LMW_PTPase"/>
</dbReference>
<feature type="active site" description="Nucleophile" evidence="5">
    <location>
        <position position="8"/>
    </location>
</feature>
<evidence type="ECO:0000256" key="3">
    <source>
        <dbReference type="ARBA" id="ARBA00022801"/>
    </source>
</evidence>
<feature type="domain" description="Phosphotyrosine protein phosphatase I" evidence="6">
    <location>
        <begin position="2"/>
        <end position="149"/>
    </location>
</feature>
<dbReference type="InterPro" id="IPR017867">
    <property type="entry name" value="Tyr_phospatase_low_mol_wt"/>
</dbReference>
<dbReference type="PRINTS" id="PR00719">
    <property type="entry name" value="LMWPTPASE"/>
</dbReference>
<keyword evidence="3" id="KW-0378">Hydrolase</keyword>
<dbReference type="EMBL" id="CP032485">
    <property type="protein sequence ID" value="QDH24526.1"/>
    <property type="molecule type" value="Genomic_DNA"/>
</dbReference>
<protein>
    <recommendedName>
        <fullName evidence="2">protein-tyrosine-phosphatase</fullName>
        <ecNumber evidence="2">3.1.3.48</ecNumber>
    </recommendedName>
</protein>
<dbReference type="RefSeq" id="WP_141492372.1">
    <property type="nucleotide sequence ID" value="NZ_CP032485.1"/>
</dbReference>
<dbReference type="SMART" id="SM00226">
    <property type="entry name" value="LMWPc"/>
    <property type="match status" value="1"/>
</dbReference>
<feature type="active site" description="Proton donor" evidence="5">
    <location>
        <position position="123"/>
    </location>
</feature>
<dbReference type="Pfam" id="PF01451">
    <property type="entry name" value="LMWPc"/>
    <property type="match status" value="1"/>
</dbReference>
<comment type="similarity">
    <text evidence="1">Belongs to the low molecular weight phosphotyrosine protein phosphatase family.</text>
</comment>
<name>A0A4Y6V7L5_9PROT</name>
<evidence type="ECO:0000259" key="6">
    <source>
        <dbReference type="SMART" id="SM00226"/>
    </source>
</evidence>
<dbReference type="KEGG" id="ntn:D5366_03925"/>
<reference evidence="7 8" key="1">
    <citation type="submission" date="2018-09" db="EMBL/GenBank/DDBJ databases">
        <title>The complete genome sequence of Neokomagataea tanensis NBRC 106556(T).</title>
        <authorList>
            <person name="Chua K.-O."/>
            <person name="See-Too W.-S."/>
            <person name="Hong K.-W."/>
            <person name="Yin W.-F."/>
            <person name="Chan K.-G."/>
        </authorList>
    </citation>
    <scope>NUCLEOTIDE SEQUENCE [LARGE SCALE GENOMIC DNA]</scope>
    <source>
        <strain evidence="8">AH13 \ NBRC 106556</strain>
    </source>
</reference>
<dbReference type="PANTHER" id="PTHR11717:SF7">
    <property type="entry name" value="LOW MOLECULAR WEIGHT PHOSPHOTYROSINE PROTEIN PHOSPHATASE"/>
    <property type="match status" value="1"/>
</dbReference>
<evidence type="ECO:0000313" key="7">
    <source>
        <dbReference type="EMBL" id="QDH24526.1"/>
    </source>
</evidence>
<dbReference type="CDD" id="cd16343">
    <property type="entry name" value="LMWPTP"/>
    <property type="match status" value="1"/>
</dbReference>
<sequence length="153" mass="17137">MPSFLFVCTGNICRSPLAEVAMRHEAEKRGLTLDIDSAGTGHWHIGDPPDPRAQRVARKHALDASTLRARSVNPEDFHRFTHIIALDNSHLSALQKMRPHDATAELSLMLDHLPGREGDDVEDPYYGPDSDFDTVWKEVESSCKTLAHNTLDR</sequence>
<proteinExistence type="inferred from homology"/>
<dbReference type="EC" id="3.1.3.48" evidence="2"/>
<dbReference type="Proteomes" id="UP000317214">
    <property type="component" value="Chromosome"/>
</dbReference>
<evidence type="ECO:0000256" key="2">
    <source>
        <dbReference type="ARBA" id="ARBA00013064"/>
    </source>
</evidence>
<gene>
    <name evidence="7" type="ORF">D5366_03925</name>
</gene>
<dbReference type="PANTHER" id="PTHR11717">
    <property type="entry name" value="LOW MOLECULAR WEIGHT PROTEIN TYROSINE PHOSPHATASE"/>
    <property type="match status" value="1"/>
</dbReference>
<dbReference type="SUPFAM" id="SSF52788">
    <property type="entry name" value="Phosphotyrosine protein phosphatases I"/>
    <property type="match status" value="1"/>
</dbReference>
<keyword evidence="4" id="KW-0904">Protein phosphatase</keyword>
<keyword evidence="8" id="KW-1185">Reference proteome</keyword>
<evidence type="ECO:0000256" key="1">
    <source>
        <dbReference type="ARBA" id="ARBA00011063"/>
    </source>
</evidence>
<feature type="active site" evidence="5">
    <location>
        <position position="14"/>
    </location>
</feature>
<evidence type="ECO:0000256" key="4">
    <source>
        <dbReference type="ARBA" id="ARBA00022912"/>
    </source>
</evidence>
<evidence type="ECO:0000313" key="8">
    <source>
        <dbReference type="Proteomes" id="UP000317214"/>
    </source>
</evidence>
<dbReference type="OrthoDB" id="9784339at2"/>